<name>A0A517SLH9_9PLAN</name>
<evidence type="ECO:0000259" key="1">
    <source>
        <dbReference type="Pfam" id="PF07596"/>
    </source>
</evidence>
<dbReference type="InterPro" id="IPR045584">
    <property type="entry name" value="Pilin-like"/>
</dbReference>
<reference evidence="2 3" key="1">
    <citation type="submission" date="2019-02" db="EMBL/GenBank/DDBJ databases">
        <title>Deep-cultivation of Planctomycetes and their phenomic and genomic characterization uncovers novel biology.</title>
        <authorList>
            <person name="Wiegand S."/>
            <person name="Jogler M."/>
            <person name="Boedeker C."/>
            <person name="Pinto D."/>
            <person name="Vollmers J."/>
            <person name="Rivas-Marin E."/>
            <person name="Kohn T."/>
            <person name="Peeters S.H."/>
            <person name="Heuer A."/>
            <person name="Rast P."/>
            <person name="Oberbeckmann S."/>
            <person name="Bunk B."/>
            <person name="Jeske O."/>
            <person name="Meyerdierks A."/>
            <person name="Storesund J.E."/>
            <person name="Kallscheuer N."/>
            <person name="Luecker S."/>
            <person name="Lage O.M."/>
            <person name="Pohl T."/>
            <person name="Merkel B.J."/>
            <person name="Hornburger P."/>
            <person name="Mueller R.-W."/>
            <person name="Bruemmer F."/>
            <person name="Labrenz M."/>
            <person name="Spormann A.M."/>
            <person name="Op den Camp H."/>
            <person name="Overmann J."/>
            <person name="Amann R."/>
            <person name="Jetten M.S.M."/>
            <person name="Mascher T."/>
            <person name="Medema M.H."/>
            <person name="Devos D.P."/>
            <person name="Kaster A.-K."/>
            <person name="Ovreas L."/>
            <person name="Rohde M."/>
            <person name="Galperin M.Y."/>
            <person name="Jogler C."/>
        </authorList>
    </citation>
    <scope>NUCLEOTIDE SEQUENCE [LARGE SCALE GENOMIC DNA]</scope>
    <source>
        <strain evidence="2 3">Pan44</strain>
    </source>
</reference>
<dbReference type="InterPro" id="IPR027558">
    <property type="entry name" value="Pre_pil_HX9DG_C"/>
</dbReference>
<dbReference type="NCBIfam" id="TIGR04294">
    <property type="entry name" value="pre_pil_HX9DG"/>
    <property type="match status" value="1"/>
</dbReference>
<dbReference type="EMBL" id="CP036271">
    <property type="protein sequence ID" value="QDT56976.1"/>
    <property type="molecule type" value="Genomic_DNA"/>
</dbReference>
<evidence type="ECO:0000313" key="3">
    <source>
        <dbReference type="Proteomes" id="UP000315700"/>
    </source>
</evidence>
<dbReference type="Gene3D" id="3.30.700.10">
    <property type="entry name" value="Glycoprotein, Type 4 Pilin"/>
    <property type="match status" value="1"/>
</dbReference>
<keyword evidence="3" id="KW-1185">Reference proteome</keyword>
<dbReference type="NCBIfam" id="TIGR02532">
    <property type="entry name" value="IV_pilin_GFxxxE"/>
    <property type="match status" value="1"/>
</dbReference>
<dbReference type="Proteomes" id="UP000315700">
    <property type="component" value="Chromosome"/>
</dbReference>
<accession>A0A517SLH9</accession>
<feature type="domain" description="DUF1559" evidence="1">
    <location>
        <begin position="33"/>
        <end position="319"/>
    </location>
</feature>
<dbReference type="AlphaFoldDB" id="A0A517SLH9"/>
<protein>
    <submittedName>
        <fullName evidence="2">Type II secretion system protein G</fullName>
    </submittedName>
</protein>
<dbReference type="InterPro" id="IPR012902">
    <property type="entry name" value="N_methyl_site"/>
</dbReference>
<dbReference type="InterPro" id="IPR011453">
    <property type="entry name" value="DUF1559"/>
</dbReference>
<dbReference type="Pfam" id="PF07963">
    <property type="entry name" value="N_methyl"/>
    <property type="match status" value="1"/>
</dbReference>
<evidence type="ECO:0000313" key="2">
    <source>
        <dbReference type="EMBL" id="QDT56976.1"/>
    </source>
</evidence>
<dbReference type="KEGG" id="ccos:Pan44_50390"/>
<dbReference type="Pfam" id="PF07596">
    <property type="entry name" value="SBP_bac_10"/>
    <property type="match status" value="1"/>
</dbReference>
<sequence>MRPANRAAFTLIELLVVIAIIAILIALLLPAVQQAREAARRTQCKNNLKQLGLSIHNYESTHGTVPAGRMSLGYCQSAAAPNLPDPITRNGHGLSLLLPFIDQSPLYNQLQQGSAFGNYVTNGSPTAKPDAIASGHARLSSTILQAFLCPSDSGPPTEGPAAVYSPDLGVDTTLNYAKTSYDFCSPAATLSRFNNHRTSTPDTRYMFGENSYCRFRDAVDGMSNTILMAEQTLLTFNGRTSAWLFGGWVSTGIDPVGRFNTTFPATGINVWNYNNNTSALNKTPGRRASWYNCASLHTGGAHVVLGDGTVRFLSENIDVSTLTWLCRAGDNQTIGEF</sequence>
<gene>
    <name evidence="2" type="primary">xcpT_53</name>
    <name evidence="2" type="ORF">Pan44_50390</name>
</gene>
<dbReference type="InParanoid" id="A0A517SLH9"/>
<dbReference type="OrthoDB" id="241095at2"/>
<dbReference type="RefSeq" id="WP_145034380.1">
    <property type="nucleotide sequence ID" value="NZ_CP036271.1"/>
</dbReference>
<dbReference type="SUPFAM" id="SSF54523">
    <property type="entry name" value="Pili subunits"/>
    <property type="match status" value="1"/>
</dbReference>
<dbReference type="PANTHER" id="PTHR30093:SF2">
    <property type="entry name" value="TYPE II SECRETION SYSTEM PROTEIN H"/>
    <property type="match status" value="1"/>
</dbReference>
<dbReference type="PANTHER" id="PTHR30093">
    <property type="entry name" value="GENERAL SECRETION PATHWAY PROTEIN G"/>
    <property type="match status" value="1"/>
</dbReference>
<proteinExistence type="predicted"/>
<organism evidence="2 3">
    <name type="scientific">Caulifigura coniformis</name>
    <dbReference type="NCBI Taxonomy" id="2527983"/>
    <lineage>
        <taxon>Bacteria</taxon>
        <taxon>Pseudomonadati</taxon>
        <taxon>Planctomycetota</taxon>
        <taxon>Planctomycetia</taxon>
        <taxon>Planctomycetales</taxon>
        <taxon>Planctomycetaceae</taxon>
        <taxon>Caulifigura</taxon>
    </lineage>
</organism>